<dbReference type="Pfam" id="PF01740">
    <property type="entry name" value="STAS"/>
    <property type="match status" value="1"/>
</dbReference>
<dbReference type="SUPFAM" id="SSF52091">
    <property type="entry name" value="SpoIIaa-like"/>
    <property type="match status" value="1"/>
</dbReference>
<dbReference type="RefSeq" id="WP_179516967.1">
    <property type="nucleotide sequence ID" value="NZ_JACCAC010000001.1"/>
</dbReference>
<accession>A0A7Y9RTE2</accession>
<protein>
    <submittedName>
        <fullName evidence="2">Anti-anti-sigma factor</fullName>
    </submittedName>
</protein>
<evidence type="ECO:0000313" key="2">
    <source>
        <dbReference type="EMBL" id="NYG54323.1"/>
    </source>
</evidence>
<reference evidence="2 3" key="1">
    <citation type="submission" date="2020-07" db="EMBL/GenBank/DDBJ databases">
        <title>Sequencing the genomes of 1000 actinobacteria strains.</title>
        <authorList>
            <person name="Klenk H.-P."/>
        </authorList>
    </citation>
    <scope>NUCLEOTIDE SEQUENCE [LARGE SCALE GENOMIC DNA]</scope>
    <source>
        <strain evidence="2 3">DSM 24552</strain>
    </source>
</reference>
<sequence>MPSRPAYPDLGHVGELRPVHAHGATCYVLPLRGDLDMSSAALLESALQRSVEPWSTLVLDLGAVGLLDSSALGVLIRAFKRMRAAGGRLELASAGASVLTVLRLTNTLTLLGGDRPLDAVLVEAT</sequence>
<dbReference type="EMBL" id="JACCAC010000001">
    <property type="protein sequence ID" value="NYG54323.1"/>
    <property type="molecule type" value="Genomic_DNA"/>
</dbReference>
<dbReference type="CDD" id="cd07043">
    <property type="entry name" value="STAS_anti-anti-sigma_factors"/>
    <property type="match status" value="1"/>
</dbReference>
<evidence type="ECO:0000313" key="3">
    <source>
        <dbReference type="Proteomes" id="UP000544110"/>
    </source>
</evidence>
<keyword evidence="3" id="KW-1185">Reference proteome</keyword>
<comment type="caution">
    <text evidence="2">The sequence shown here is derived from an EMBL/GenBank/DDBJ whole genome shotgun (WGS) entry which is preliminary data.</text>
</comment>
<dbReference type="PANTHER" id="PTHR33495:SF2">
    <property type="entry name" value="ANTI-SIGMA FACTOR ANTAGONIST TM_1081-RELATED"/>
    <property type="match status" value="1"/>
</dbReference>
<dbReference type="Gene3D" id="3.30.750.24">
    <property type="entry name" value="STAS domain"/>
    <property type="match status" value="1"/>
</dbReference>
<dbReference type="Proteomes" id="UP000544110">
    <property type="component" value="Unassembled WGS sequence"/>
</dbReference>
<dbReference type="PROSITE" id="PS50801">
    <property type="entry name" value="STAS"/>
    <property type="match status" value="1"/>
</dbReference>
<organism evidence="2 3">
    <name type="scientific">Nocardioides perillae</name>
    <dbReference type="NCBI Taxonomy" id="1119534"/>
    <lineage>
        <taxon>Bacteria</taxon>
        <taxon>Bacillati</taxon>
        <taxon>Actinomycetota</taxon>
        <taxon>Actinomycetes</taxon>
        <taxon>Propionibacteriales</taxon>
        <taxon>Nocardioidaceae</taxon>
        <taxon>Nocardioides</taxon>
    </lineage>
</organism>
<name>A0A7Y9RTE2_9ACTN</name>
<dbReference type="AlphaFoldDB" id="A0A7Y9RTE2"/>
<dbReference type="InterPro" id="IPR036513">
    <property type="entry name" value="STAS_dom_sf"/>
</dbReference>
<dbReference type="GO" id="GO:0043856">
    <property type="term" value="F:anti-sigma factor antagonist activity"/>
    <property type="evidence" value="ECO:0007669"/>
    <property type="project" value="TreeGrafter"/>
</dbReference>
<dbReference type="InterPro" id="IPR002645">
    <property type="entry name" value="STAS_dom"/>
</dbReference>
<evidence type="ECO:0000259" key="1">
    <source>
        <dbReference type="PROSITE" id="PS50801"/>
    </source>
</evidence>
<proteinExistence type="predicted"/>
<gene>
    <name evidence="2" type="ORF">BJ989_000627</name>
</gene>
<dbReference type="PANTHER" id="PTHR33495">
    <property type="entry name" value="ANTI-SIGMA FACTOR ANTAGONIST TM_1081-RELATED-RELATED"/>
    <property type="match status" value="1"/>
</dbReference>
<feature type="domain" description="STAS" evidence="1">
    <location>
        <begin position="28"/>
        <end position="125"/>
    </location>
</feature>